<organism evidence="1 2">
    <name type="scientific">Violaceomyces palustris</name>
    <dbReference type="NCBI Taxonomy" id="1673888"/>
    <lineage>
        <taxon>Eukaryota</taxon>
        <taxon>Fungi</taxon>
        <taxon>Dikarya</taxon>
        <taxon>Basidiomycota</taxon>
        <taxon>Ustilaginomycotina</taxon>
        <taxon>Ustilaginomycetes</taxon>
        <taxon>Violaceomycetales</taxon>
        <taxon>Violaceomycetaceae</taxon>
        <taxon>Violaceomyces</taxon>
    </lineage>
</organism>
<gene>
    <name evidence="1" type="ORF">IE53DRAFT_410687</name>
</gene>
<protein>
    <submittedName>
        <fullName evidence="1">Uncharacterized protein</fullName>
    </submittedName>
</protein>
<evidence type="ECO:0000313" key="1">
    <source>
        <dbReference type="EMBL" id="PWN50723.1"/>
    </source>
</evidence>
<keyword evidence="2" id="KW-1185">Reference proteome</keyword>
<evidence type="ECO:0000313" key="2">
    <source>
        <dbReference type="Proteomes" id="UP000245626"/>
    </source>
</evidence>
<reference evidence="1 2" key="1">
    <citation type="journal article" date="2018" name="Mol. Biol. Evol.">
        <title>Broad Genomic Sampling Reveals a Smut Pathogenic Ancestry of the Fungal Clade Ustilaginomycotina.</title>
        <authorList>
            <person name="Kijpornyongpan T."/>
            <person name="Mondo S.J."/>
            <person name="Barry K."/>
            <person name="Sandor L."/>
            <person name="Lee J."/>
            <person name="Lipzen A."/>
            <person name="Pangilinan J."/>
            <person name="LaButti K."/>
            <person name="Hainaut M."/>
            <person name="Henrissat B."/>
            <person name="Grigoriev I.V."/>
            <person name="Spatafora J.W."/>
            <person name="Aime M.C."/>
        </authorList>
    </citation>
    <scope>NUCLEOTIDE SEQUENCE [LARGE SCALE GENOMIC DNA]</scope>
    <source>
        <strain evidence="1 2">SA 807</strain>
    </source>
</reference>
<accession>A0ACD0NXW7</accession>
<dbReference type="EMBL" id="KZ819903">
    <property type="protein sequence ID" value="PWN50723.1"/>
    <property type="molecule type" value="Genomic_DNA"/>
</dbReference>
<dbReference type="Proteomes" id="UP000245626">
    <property type="component" value="Unassembled WGS sequence"/>
</dbReference>
<name>A0ACD0NXW7_9BASI</name>
<sequence length="232" mass="26406">MHSHRRQLIQSLDLLAFTIFVYLWLLDKSTLSLFLRCFLQIQFCNPIQVHPIGWSPFKLRTLLCFQVGFNLIMILIHLSSSGIVSSSKGTNNLMEKGSAGQHTLIIDFIGQDYEPSKFHLVLIDLFLTMIQSVLLIVSYENGWDELEPSKQGQLSFLDDSDSDSEFGDAQDPGGQGWDLGIYPTERIHLFPSILLFFPFLLLFLFHNNFPLALCRRSRLGRGGKPLPGSDVW</sequence>
<proteinExistence type="predicted"/>